<protein>
    <submittedName>
        <fullName evidence="1">Uncharacterized protein</fullName>
    </submittedName>
</protein>
<evidence type="ECO:0000313" key="1">
    <source>
        <dbReference type="EMBL" id="PXY85230.1"/>
    </source>
</evidence>
<evidence type="ECO:0000313" key="2">
    <source>
        <dbReference type="Proteomes" id="UP000247698"/>
    </source>
</evidence>
<sequence>MPSFLFRKEIMNEKKQEDLILAIKTSIKNDFEYRIEKSYKNSVFIVVYSTESLSSILHLCGTLGAFFNYGKAEEVDEIHAFEYEISITDYGLDLSEVARLIREHIDPNDI</sequence>
<keyword evidence="2" id="KW-1185">Reference proteome</keyword>
<gene>
    <name evidence="1" type="ORF">DK873_08855</name>
</gene>
<organism evidence="1 2">
    <name type="scientific">Lactobacillus melliventris</name>
    <dbReference type="NCBI Taxonomy" id="1218507"/>
    <lineage>
        <taxon>Bacteria</taxon>
        <taxon>Bacillati</taxon>
        <taxon>Bacillota</taxon>
        <taxon>Bacilli</taxon>
        <taxon>Lactobacillales</taxon>
        <taxon>Lactobacillaceae</taxon>
        <taxon>Lactobacillus</taxon>
    </lineage>
</organism>
<dbReference type="Proteomes" id="UP000247698">
    <property type="component" value="Unassembled WGS sequence"/>
</dbReference>
<accession>A0ABX5N284</accession>
<proteinExistence type="predicted"/>
<reference evidence="1 2" key="1">
    <citation type="submission" date="2018-05" db="EMBL/GenBank/DDBJ databases">
        <title>Reference genomes for bee gut microbiota database.</title>
        <authorList>
            <person name="Ellegaard K.M."/>
        </authorList>
    </citation>
    <scope>NUCLEOTIDE SEQUENCE [LARGE SCALE GENOMIC DNA]</scope>
    <source>
        <strain evidence="1 2">ESL0184</strain>
    </source>
</reference>
<dbReference type="EMBL" id="QGLG01000002">
    <property type="protein sequence ID" value="PXY85230.1"/>
    <property type="molecule type" value="Genomic_DNA"/>
</dbReference>
<comment type="caution">
    <text evidence="1">The sequence shown here is derived from an EMBL/GenBank/DDBJ whole genome shotgun (WGS) entry which is preliminary data.</text>
</comment>
<name>A0ABX5N284_9LACO</name>